<dbReference type="SMART" id="SM00066">
    <property type="entry name" value="GAL4"/>
    <property type="match status" value="1"/>
</dbReference>
<reference evidence="10" key="1">
    <citation type="submission" date="2022-07" db="EMBL/GenBank/DDBJ databases">
        <title>The genome of Lyophyllum shimeji provides insight into the initial evolution of ectomycorrhizal fungal genome.</title>
        <authorList>
            <person name="Kobayashi Y."/>
            <person name="Shibata T."/>
            <person name="Hirakawa H."/>
            <person name="Shigenobu S."/>
            <person name="Nishiyama T."/>
            <person name="Yamada A."/>
            <person name="Hasebe M."/>
            <person name="Kawaguchi M."/>
        </authorList>
    </citation>
    <scope>NUCLEOTIDE SEQUENCE</scope>
    <source>
        <strain evidence="10">AT787</strain>
    </source>
</reference>
<dbReference type="Gene3D" id="4.10.240.10">
    <property type="entry name" value="Zn(2)-C6 fungal-type DNA-binding domain"/>
    <property type="match status" value="1"/>
</dbReference>
<dbReference type="PANTHER" id="PTHR31313">
    <property type="entry name" value="TY1 ENHANCER ACTIVATOR"/>
    <property type="match status" value="1"/>
</dbReference>
<feature type="region of interest" description="Disordered" evidence="8">
    <location>
        <begin position="332"/>
        <end position="351"/>
    </location>
</feature>
<evidence type="ECO:0000256" key="1">
    <source>
        <dbReference type="ARBA" id="ARBA00004123"/>
    </source>
</evidence>
<keyword evidence="7" id="KW-0539">Nucleus</keyword>
<dbReference type="GO" id="GO:0006351">
    <property type="term" value="P:DNA-templated transcription"/>
    <property type="evidence" value="ECO:0007669"/>
    <property type="project" value="InterPro"/>
</dbReference>
<dbReference type="PANTHER" id="PTHR31313:SF78">
    <property type="entry name" value="TRANSCRIPTION FACTOR DOMAIN-CONTAINING PROTEIN"/>
    <property type="match status" value="1"/>
</dbReference>
<gene>
    <name evidence="10" type="ORF">LshimejAT787_0705210</name>
</gene>
<feature type="compositionally biased region" description="Polar residues" evidence="8">
    <location>
        <begin position="581"/>
        <end position="592"/>
    </location>
</feature>
<protein>
    <submittedName>
        <fullName evidence="10">Fungal specific transcription factor</fullName>
    </submittedName>
</protein>
<dbReference type="EMBL" id="BRPK01000007">
    <property type="protein sequence ID" value="GLB40011.1"/>
    <property type="molecule type" value="Genomic_DNA"/>
</dbReference>
<dbReference type="Pfam" id="PF00172">
    <property type="entry name" value="Zn_clus"/>
    <property type="match status" value="1"/>
</dbReference>
<feature type="compositionally biased region" description="Low complexity" evidence="8">
    <location>
        <begin position="332"/>
        <end position="348"/>
    </location>
</feature>
<keyword evidence="2" id="KW-0479">Metal-binding</keyword>
<dbReference type="InterPro" id="IPR051615">
    <property type="entry name" value="Transcr_Regulatory_Elem"/>
</dbReference>
<dbReference type="PROSITE" id="PS00463">
    <property type="entry name" value="ZN2_CY6_FUNGAL_1"/>
    <property type="match status" value="1"/>
</dbReference>
<feature type="region of interest" description="Disordered" evidence="8">
    <location>
        <begin position="49"/>
        <end position="169"/>
    </location>
</feature>
<feature type="compositionally biased region" description="Polar residues" evidence="8">
    <location>
        <begin position="377"/>
        <end position="394"/>
    </location>
</feature>
<feature type="region of interest" description="Disordered" evidence="8">
    <location>
        <begin position="357"/>
        <end position="434"/>
    </location>
</feature>
<organism evidence="10 11">
    <name type="scientific">Lyophyllum shimeji</name>
    <name type="common">Hon-shimeji</name>
    <name type="synonym">Tricholoma shimeji</name>
    <dbReference type="NCBI Taxonomy" id="47721"/>
    <lineage>
        <taxon>Eukaryota</taxon>
        <taxon>Fungi</taxon>
        <taxon>Dikarya</taxon>
        <taxon>Basidiomycota</taxon>
        <taxon>Agaricomycotina</taxon>
        <taxon>Agaricomycetes</taxon>
        <taxon>Agaricomycetidae</taxon>
        <taxon>Agaricales</taxon>
        <taxon>Tricholomatineae</taxon>
        <taxon>Lyophyllaceae</taxon>
        <taxon>Lyophyllum</taxon>
    </lineage>
</organism>
<evidence type="ECO:0000313" key="10">
    <source>
        <dbReference type="EMBL" id="GLB40011.1"/>
    </source>
</evidence>
<keyword evidence="5" id="KW-0238">DNA-binding</keyword>
<dbReference type="Pfam" id="PF04082">
    <property type="entry name" value="Fungal_trans"/>
    <property type="match status" value="1"/>
</dbReference>
<evidence type="ECO:0000313" key="11">
    <source>
        <dbReference type="Proteomes" id="UP001063166"/>
    </source>
</evidence>
<comment type="caution">
    <text evidence="10">The sequence shown here is derived from an EMBL/GenBank/DDBJ whole genome shotgun (WGS) entry which is preliminary data.</text>
</comment>
<feature type="compositionally biased region" description="Low complexity" evidence="8">
    <location>
        <begin position="357"/>
        <end position="373"/>
    </location>
</feature>
<feature type="compositionally biased region" description="Low complexity" evidence="8">
    <location>
        <begin position="87"/>
        <end position="99"/>
    </location>
</feature>
<dbReference type="GO" id="GO:0005634">
    <property type="term" value="C:nucleus"/>
    <property type="evidence" value="ECO:0007669"/>
    <property type="project" value="UniProtKB-SubCell"/>
</dbReference>
<evidence type="ECO:0000256" key="2">
    <source>
        <dbReference type="ARBA" id="ARBA00022723"/>
    </source>
</evidence>
<dbReference type="InterPro" id="IPR001138">
    <property type="entry name" value="Zn2Cys6_DnaBD"/>
</dbReference>
<dbReference type="AlphaFoldDB" id="A0A9P3PQP7"/>
<dbReference type="InterPro" id="IPR007219">
    <property type="entry name" value="XnlR_reg_dom"/>
</dbReference>
<dbReference type="OrthoDB" id="2123952at2759"/>
<keyword evidence="4" id="KW-0805">Transcription regulation</keyword>
<dbReference type="GO" id="GO:0003677">
    <property type="term" value="F:DNA binding"/>
    <property type="evidence" value="ECO:0007669"/>
    <property type="project" value="UniProtKB-KW"/>
</dbReference>
<keyword evidence="6" id="KW-0804">Transcription</keyword>
<evidence type="ECO:0000256" key="3">
    <source>
        <dbReference type="ARBA" id="ARBA00022833"/>
    </source>
</evidence>
<feature type="domain" description="Zn(2)-C6 fungal-type" evidence="9">
    <location>
        <begin position="172"/>
        <end position="204"/>
    </location>
</feature>
<dbReference type="GO" id="GO:0008270">
    <property type="term" value="F:zinc ion binding"/>
    <property type="evidence" value="ECO:0007669"/>
    <property type="project" value="InterPro"/>
</dbReference>
<evidence type="ECO:0000256" key="7">
    <source>
        <dbReference type="ARBA" id="ARBA00023242"/>
    </source>
</evidence>
<evidence type="ECO:0000256" key="8">
    <source>
        <dbReference type="SAM" id="MobiDB-lite"/>
    </source>
</evidence>
<feature type="compositionally biased region" description="Acidic residues" evidence="8">
    <location>
        <begin position="749"/>
        <end position="758"/>
    </location>
</feature>
<evidence type="ECO:0000256" key="6">
    <source>
        <dbReference type="ARBA" id="ARBA00023163"/>
    </source>
</evidence>
<dbReference type="PROSITE" id="PS50048">
    <property type="entry name" value="ZN2_CY6_FUNGAL_2"/>
    <property type="match status" value="1"/>
</dbReference>
<name>A0A9P3PQP7_LYOSH</name>
<feature type="compositionally biased region" description="Acidic residues" evidence="8">
    <location>
        <begin position="129"/>
        <end position="142"/>
    </location>
</feature>
<dbReference type="SUPFAM" id="SSF57701">
    <property type="entry name" value="Zn2/Cys6 DNA-binding domain"/>
    <property type="match status" value="1"/>
</dbReference>
<keyword evidence="11" id="KW-1185">Reference proteome</keyword>
<feature type="region of interest" description="Disordered" evidence="8">
    <location>
        <begin position="574"/>
        <end position="593"/>
    </location>
</feature>
<dbReference type="CDD" id="cd00067">
    <property type="entry name" value="GAL4"/>
    <property type="match status" value="1"/>
</dbReference>
<dbReference type="GO" id="GO:0000981">
    <property type="term" value="F:DNA-binding transcription factor activity, RNA polymerase II-specific"/>
    <property type="evidence" value="ECO:0007669"/>
    <property type="project" value="InterPro"/>
</dbReference>
<evidence type="ECO:0000259" key="9">
    <source>
        <dbReference type="PROSITE" id="PS50048"/>
    </source>
</evidence>
<accession>A0A9P3PQP7</accession>
<dbReference type="InterPro" id="IPR036864">
    <property type="entry name" value="Zn2-C6_fun-type_DNA-bd_sf"/>
</dbReference>
<evidence type="ECO:0000256" key="5">
    <source>
        <dbReference type="ARBA" id="ARBA00023125"/>
    </source>
</evidence>
<proteinExistence type="predicted"/>
<evidence type="ECO:0000256" key="4">
    <source>
        <dbReference type="ARBA" id="ARBA00023015"/>
    </source>
</evidence>
<feature type="compositionally biased region" description="Low complexity" evidence="8">
    <location>
        <begin position="49"/>
        <end position="61"/>
    </location>
</feature>
<sequence>MGPLVLADSMSYFPEPRATQVKTEASSPDLLPPSLASFQQYQFKFRAPLPSPSHASLPSSRHPSEPPAPTQNHIYRFGSGSAYNTVSNQSSWPSSPNSSHQQASGSSRVIDGNSKYGLGSSQHPMSYPEDYDDVSELVELPEDSPPNLGGADATGTSANGTAKNIRRRSSKACDQCRKSKCKCERPSLGEPCKSCVMLGTACTFLGPSRKRGPPKGYIDAIEARLHQTEALLGIMLSASDPRAQSLLRDLGKDPLAKEIINRVDNSPYGVKGRKRDSNQTTKPRAGHQASSSESSLSTSQKPASHKVDITSTHPSNEWQDRVTAMLHVSATASTGEAEAPEPSAPADTQRLRIRTSAPTLGSASSSSSRPLLRVDPSGSTISLGGAQDDSQSPGRRTRRRVGTEDVTLEYPTAHSPVPPDSAVSHRHDSPFGRHGRDHLGPYAAVSQARRWSVSSTDSLSSASDEELTGAVGQLSLNEDEQVRYHGKASGLHLLGDKERVDTRNEGGIWRFPKARVWPPLPSSVSTNMDGEDEYARRLPSQSVQEHLLGLYFEHVHPILPVVHKRAFLEAFKAGGEPPASPDSSTAPGTSPFNRRRRRVPILLLLAMYATAARYADCTAKPTDGRTMWEAGDEYLNEAKGLLDSSYTASRPSTCQALLLMGYREIGIGAMAQAWTYIGMAIRMAQDLGMHRSADGWARAELGGRLFGEWELHERKRIWYTCVIMDKYVSAYIGRPLMIFERDFDTPLPSEDDPEELEEWTPSSHPKNSEMPPPVPGRIISCFNASARLSGILSMIIQAIYAVRPVSSRHSESKFLEAMLDKWYLELSEHLRYELGSTKRPTPTPHVLTLHMQYWCAVLLLHRPFIRNELYHSRSKHPEESDDLEMRALAEKSYELCVGAANHITSIAMLYSEVYTLDRCANFLCYYIFTASIMHITSLTAHPSDPQARMGLNRCMDILHQMEILWPSAARALELLRGSKVNTQESDLTLLSTAVRRKRSAEHPLDDHGAFGKNVTSNTSVNHDYLELRAPYTSQNNYAAYTSTGHEIHPQAVQSPPQVSYLSSYDRWPSENTNTQSFGFPGTLSTSVLPQLYSTGIVDDRSTSASHRVHPPHQDQTRANHTANRYPQYWNDFSTFPQLGAAYGGYHEPAHIAQQPQSSSQMYLAEPYSLYNHQHSNQ</sequence>
<keyword evidence="3" id="KW-0862">Zinc</keyword>
<dbReference type="SMART" id="SM00906">
    <property type="entry name" value="Fungal_trans"/>
    <property type="match status" value="1"/>
</dbReference>
<dbReference type="Proteomes" id="UP001063166">
    <property type="component" value="Unassembled WGS sequence"/>
</dbReference>
<feature type="region of interest" description="Disordered" evidence="8">
    <location>
        <begin position="266"/>
        <end position="318"/>
    </location>
</feature>
<dbReference type="CDD" id="cd12148">
    <property type="entry name" value="fungal_TF_MHR"/>
    <property type="match status" value="1"/>
</dbReference>
<feature type="compositionally biased region" description="Low complexity" evidence="8">
    <location>
        <begin position="290"/>
        <end position="299"/>
    </location>
</feature>
<comment type="subcellular location">
    <subcellularLocation>
        <location evidence="1">Nucleus</location>
    </subcellularLocation>
</comment>
<feature type="region of interest" description="Disordered" evidence="8">
    <location>
        <begin position="749"/>
        <end position="772"/>
    </location>
</feature>